<dbReference type="Proteomes" id="UP000214720">
    <property type="component" value="Unassembled WGS sequence"/>
</dbReference>
<comment type="caution">
    <text evidence="2">The sequence shown here is derived from an EMBL/GenBank/DDBJ whole genome shotgun (WGS) entry which is preliminary data.</text>
</comment>
<proteinExistence type="predicted"/>
<dbReference type="Gene3D" id="2.70.150.10">
    <property type="entry name" value="Calcium-transporting ATPase, cytoplasmic transduction domain A"/>
    <property type="match status" value="1"/>
</dbReference>
<dbReference type="EMBL" id="MTHB01000123">
    <property type="protein sequence ID" value="OXC76613.1"/>
    <property type="molecule type" value="Genomic_DNA"/>
</dbReference>
<dbReference type="InterPro" id="IPR023298">
    <property type="entry name" value="ATPase_P-typ_TM_dom_sf"/>
</dbReference>
<dbReference type="Gene3D" id="1.20.1110.10">
    <property type="entry name" value="Calcium-transporting ATPase, transmembrane domain"/>
    <property type="match status" value="1"/>
</dbReference>
<dbReference type="Pfam" id="PF00690">
    <property type="entry name" value="Cation_ATPase_N"/>
    <property type="match status" value="1"/>
</dbReference>
<dbReference type="RefSeq" id="WP_089162331.1">
    <property type="nucleotide sequence ID" value="NZ_MTHB01000123.1"/>
</dbReference>
<organism evidence="2 3">
    <name type="scientific">Caballeronia sordidicola</name>
    <name type="common">Burkholderia sordidicola</name>
    <dbReference type="NCBI Taxonomy" id="196367"/>
    <lineage>
        <taxon>Bacteria</taxon>
        <taxon>Pseudomonadati</taxon>
        <taxon>Pseudomonadota</taxon>
        <taxon>Betaproteobacteria</taxon>
        <taxon>Burkholderiales</taxon>
        <taxon>Burkholderiaceae</taxon>
        <taxon>Caballeronia</taxon>
    </lineage>
</organism>
<dbReference type="InterPro" id="IPR004014">
    <property type="entry name" value="ATPase_P-typ_cation-transptr_N"/>
</dbReference>
<dbReference type="SMART" id="SM00831">
    <property type="entry name" value="Cation_ATPase_N"/>
    <property type="match status" value="1"/>
</dbReference>
<dbReference type="OrthoDB" id="9814270at2"/>
<gene>
    <name evidence="2" type="ORF">BSU04_21590</name>
</gene>
<dbReference type="AlphaFoldDB" id="A0A226WZT0"/>
<dbReference type="PANTHER" id="PTHR42861">
    <property type="entry name" value="CALCIUM-TRANSPORTING ATPASE"/>
    <property type="match status" value="1"/>
</dbReference>
<accession>A0A226WZT0</accession>
<dbReference type="SUPFAM" id="SSF81665">
    <property type="entry name" value="Calcium ATPase, transmembrane domain M"/>
    <property type="match status" value="1"/>
</dbReference>
<protein>
    <submittedName>
        <fullName evidence="2">Cation transport ATPase</fullName>
    </submittedName>
</protein>
<feature type="domain" description="Cation-transporting P-type ATPase N-terminal" evidence="1">
    <location>
        <begin position="21"/>
        <end position="81"/>
    </location>
</feature>
<name>A0A226WZT0_CABSO</name>
<sequence>MTLNPAAATVIAPKNDSFPFSKEGLPAGLTTDEAQRRLATSGRNAMPDTSVHPARMALIKFWAPVPWMLEAAVVLEISLGKYVEAAIIGALLLFKAALGFVQESRAQATLAAHAACRASLTRSPGAILASMFGYGYWVSGLMSKMRSESNQLRSEGV</sequence>
<evidence type="ECO:0000259" key="1">
    <source>
        <dbReference type="SMART" id="SM00831"/>
    </source>
</evidence>
<evidence type="ECO:0000313" key="3">
    <source>
        <dbReference type="Proteomes" id="UP000214720"/>
    </source>
</evidence>
<evidence type="ECO:0000313" key="2">
    <source>
        <dbReference type="EMBL" id="OXC76613.1"/>
    </source>
</evidence>
<reference evidence="3" key="1">
    <citation type="submission" date="2017-01" db="EMBL/GenBank/DDBJ databases">
        <title>Genome Analysis of Deinococcus marmoris KOPRI26562.</title>
        <authorList>
            <person name="Kim J.H."/>
            <person name="Oh H.-M."/>
        </authorList>
    </citation>
    <scope>NUCLEOTIDE SEQUENCE [LARGE SCALE GENOMIC DNA]</scope>
    <source>
        <strain evidence="3">PAMC 26633</strain>
    </source>
</reference>